<protein>
    <recommendedName>
        <fullName evidence="1">Polymerase/histidinol phosphatase N-terminal domain-containing protein</fullName>
    </recommendedName>
</protein>
<dbReference type="GO" id="GO:0004534">
    <property type="term" value="F:5'-3' RNA exonuclease activity"/>
    <property type="evidence" value="ECO:0007669"/>
    <property type="project" value="TreeGrafter"/>
</dbReference>
<dbReference type="EMBL" id="FXZK01000002">
    <property type="protein sequence ID" value="SMY07276.1"/>
    <property type="molecule type" value="Genomic_DNA"/>
</dbReference>
<dbReference type="InterPro" id="IPR052018">
    <property type="entry name" value="PHP_domain"/>
</dbReference>
<dbReference type="InterPro" id="IPR003141">
    <property type="entry name" value="Pol/His_phosphatase_N"/>
</dbReference>
<reference evidence="2 3" key="1">
    <citation type="submission" date="2017-05" db="EMBL/GenBank/DDBJ databases">
        <authorList>
            <person name="Song R."/>
            <person name="Chenine A.L."/>
            <person name="Ruprecht R.M."/>
        </authorList>
    </citation>
    <scope>NUCLEOTIDE SEQUENCE [LARGE SCALE GENOMIC DNA]</scope>
    <source>
        <strain evidence="2 3">CECT 8899</strain>
    </source>
</reference>
<dbReference type="NCBIfam" id="NF038032">
    <property type="entry name" value="CehA_McbA_metalo"/>
    <property type="match status" value="1"/>
</dbReference>
<dbReference type="Gene3D" id="3.20.20.140">
    <property type="entry name" value="Metal-dependent hydrolases"/>
    <property type="match status" value="1"/>
</dbReference>
<name>A0A238LE87_9RHOB</name>
<dbReference type="InterPro" id="IPR016195">
    <property type="entry name" value="Pol/histidinol_Pase-like"/>
</dbReference>
<evidence type="ECO:0000313" key="3">
    <source>
        <dbReference type="Proteomes" id="UP000201613"/>
    </source>
</evidence>
<gene>
    <name evidence="2" type="ORF">LOM8899_01409</name>
</gene>
<evidence type="ECO:0000313" key="2">
    <source>
        <dbReference type="EMBL" id="SMY07276.1"/>
    </source>
</evidence>
<dbReference type="SUPFAM" id="SSF89550">
    <property type="entry name" value="PHP domain-like"/>
    <property type="match status" value="1"/>
</dbReference>
<dbReference type="PANTHER" id="PTHR42924">
    <property type="entry name" value="EXONUCLEASE"/>
    <property type="match status" value="1"/>
</dbReference>
<dbReference type="OrthoDB" id="9804333at2"/>
<organism evidence="2 3">
    <name type="scientific">Flavimaricola marinus</name>
    <dbReference type="NCBI Taxonomy" id="1819565"/>
    <lineage>
        <taxon>Bacteria</taxon>
        <taxon>Pseudomonadati</taxon>
        <taxon>Pseudomonadota</taxon>
        <taxon>Alphaproteobacteria</taxon>
        <taxon>Rhodobacterales</taxon>
        <taxon>Paracoccaceae</taxon>
        <taxon>Flavimaricola</taxon>
    </lineage>
</organism>
<accession>A0A238LE87</accession>
<dbReference type="PANTHER" id="PTHR42924:SF3">
    <property type="entry name" value="POLYMERASE_HISTIDINOL PHOSPHATASE N-TERMINAL DOMAIN-CONTAINING PROTEIN"/>
    <property type="match status" value="1"/>
</dbReference>
<dbReference type="Proteomes" id="UP000201613">
    <property type="component" value="Unassembled WGS sequence"/>
</dbReference>
<dbReference type="RefSeq" id="WP_093991853.1">
    <property type="nucleotide sequence ID" value="NZ_FXZK01000002.1"/>
</dbReference>
<dbReference type="GO" id="GO:0035312">
    <property type="term" value="F:5'-3' DNA exonuclease activity"/>
    <property type="evidence" value="ECO:0007669"/>
    <property type="project" value="TreeGrafter"/>
</dbReference>
<keyword evidence="3" id="KW-1185">Reference proteome</keyword>
<sequence>MQYFTHRITDFPGGDKSFVDIPFVVGDDIERVEVSYLFPTGGNGCVIDIGLEKDGKSRGWTGSEYGHIWVAEDRASPGYRPGLLTGNWNVVLGIYHVGPDPWVDVQIRLIQRRKRWLAGELHSHTEHSDGGVMVGEAINRARNSGCAFLSITDHNATQQNHIRPDDPGILVIDAMELTTYWGHTNFHGLKDPVDDWRCRTPDDVPAKMAEAREKGATIVINHPFQNSPGGRWQCGLDVPFDAYEIWNGNWAPHNVQALAHWQSLLAEGRRIPATGGSDFHLKNRRRHGRPANRLHVQTHSVAGVLAAVRAGANVVCSAPDETMIEPRSGSPMFGESATNGEPLGFVAIGLAQGDNVHLITEAGTVRVIDCVTETQEIEATLDGRFLRFEIWRGDQPRLFSNPVYAI</sequence>
<feature type="domain" description="Polymerase/histidinol phosphatase N-terminal" evidence="1">
    <location>
        <begin position="119"/>
        <end position="181"/>
    </location>
</feature>
<dbReference type="AlphaFoldDB" id="A0A238LE87"/>
<evidence type="ECO:0000259" key="1">
    <source>
        <dbReference type="SMART" id="SM00481"/>
    </source>
</evidence>
<proteinExistence type="predicted"/>
<dbReference type="SMART" id="SM00481">
    <property type="entry name" value="POLIIIAc"/>
    <property type="match status" value="1"/>
</dbReference>